<reference evidence="3 4" key="1">
    <citation type="submission" date="2023-09" db="EMBL/GenBank/DDBJ databases">
        <title>Genomes of two closely related lineages of the louse Polyplax serrata with different host specificities.</title>
        <authorList>
            <person name="Martinu J."/>
            <person name="Tarabai H."/>
            <person name="Stefka J."/>
            <person name="Hypsa V."/>
        </authorList>
    </citation>
    <scope>NUCLEOTIDE SEQUENCE [LARGE SCALE GENOMIC DNA]</scope>
    <source>
        <strain evidence="3">98ZLc_SE</strain>
    </source>
</reference>
<accession>A0ABR1AZ06</accession>
<evidence type="ECO:0000313" key="4">
    <source>
        <dbReference type="Proteomes" id="UP001359485"/>
    </source>
</evidence>
<evidence type="ECO:0000256" key="2">
    <source>
        <dbReference type="SAM" id="MobiDB-lite"/>
    </source>
</evidence>
<organism evidence="3 4">
    <name type="scientific">Polyplax serrata</name>
    <name type="common">Common mouse louse</name>
    <dbReference type="NCBI Taxonomy" id="468196"/>
    <lineage>
        <taxon>Eukaryota</taxon>
        <taxon>Metazoa</taxon>
        <taxon>Ecdysozoa</taxon>
        <taxon>Arthropoda</taxon>
        <taxon>Hexapoda</taxon>
        <taxon>Insecta</taxon>
        <taxon>Pterygota</taxon>
        <taxon>Neoptera</taxon>
        <taxon>Paraneoptera</taxon>
        <taxon>Psocodea</taxon>
        <taxon>Troctomorpha</taxon>
        <taxon>Phthiraptera</taxon>
        <taxon>Anoplura</taxon>
        <taxon>Polyplacidae</taxon>
        <taxon>Polyplax</taxon>
    </lineage>
</organism>
<sequence>MEKRIDPVPVKVGSNLQNSFNEAMEQLKQQNKDLLEALSKIQKTRTIEKKYFHEILFGIDKALSTLPIRLEKIRVRNQKNLCMINSTGFQGGDAEKNKLQKSENLDISDGSLSYTQTSQDSEEYMSTRMRCLLDKIEQMNVLLDNMKHDEASTPIELLLSSELYAISLLKKEVRNTKKQIEENKTDTETARSTDCPTGRDVSVKDSHLKGKNSFKNELDKASNFKIFENHMIIHEEALNLLTRKIGETEGALKRKTEETECLQRENEAMGKEIFILKSALAGAAETMGVATREDLKFPEMWKNQNDRPYRLIKDLKAKLHDQEKNLCAWRSKFARLNSASSNKTTLLKAEKKKNLELASTIEILKHDVRMLSEELSKKPNSARSAKGSEKNEKNFAGTNQRKCSNWKETDEKQIEMKLNVSENKNVEFFNMLKEVIRRINQYKTDKEVASGCQSSYGRAQEILKISSADLNLWLNLKPKNANDSEIEKLFDECKTIVDSNEVNFSTKLSTWLLTLIETKLLCSEDNL</sequence>
<name>A0ABR1AZ06_POLSC</name>
<dbReference type="Proteomes" id="UP001359485">
    <property type="component" value="Unassembled WGS sequence"/>
</dbReference>
<protein>
    <submittedName>
        <fullName evidence="3">Uncharacterized protein</fullName>
    </submittedName>
</protein>
<evidence type="ECO:0000256" key="1">
    <source>
        <dbReference type="SAM" id="Coils"/>
    </source>
</evidence>
<feature type="region of interest" description="Disordered" evidence="2">
    <location>
        <begin position="374"/>
        <end position="402"/>
    </location>
</feature>
<feature type="compositionally biased region" description="Basic and acidic residues" evidence="2">
    <location>
        <begin position="180"/>
        <end position="191"/>
    </location>
</feature>
<feature type="coiled-coil region" evidence="1">
    <location>
        <begin position="238"/>
        <end position="272"/>
    </location>
</feature>
<dbReference type="EMBL" id="JAWJWF010000006">
    <property type="protein sequence ID" value="KAK6631380.1"/>
    <property type="molecule type" value="Genomic_DNA"/>
</dbReference>
<keyword evidence="1" id="KW-0175">Coiled coil</keyword>
<feature type="coiled-coil region" evidence="1">
    <location>
        <begin position="17"/>
        <end position="44"/>
    </location>
</feature>
<evidence type="ECO:0000313" key="3">
    <source>
        <dbReference type="EMBL" id="KAK6631380.1"/>
    </source>
</evidence>
<proteinExistence type="predicted"/>
<keyword evidence="4" id="KW-1185">Reference proteome</keyword>
<gene>
    <name evidence="3" type="ORF">RUM44_005907</name>
</gene>
<comment type="caution">
    <text evidence="3">The sequence shown here is derived from an EMBL/GenBank/DDBJ whole genome shotgun (WGS) entry which is preliminary data.</text>
</comment>
<feature type="region of interest" description="Disordered" evidence="2">
    <location>
        <begin position="180"/>
        <end position="203"/>
    </location>
</feature>